<name>W4EVA7_9BACL</name>
<evidence type="ECO:0000313" key="2">
    <source>
        <dbReference type="EMBL" id="ETT84184.1"/>
    </source>
</evidence>
<evidence type="ECO:0000313" key="3">
    <source>
        <dbReference type="Proteomes" id="UP000019062"/>
    </source>
</evidence>
<keyword evidence="3" id="KW-1185">Reference proteome</keyword>
<feature type="region of interest" description="Disordered" evidence="1">
    <location>
        <begin position="1"/>
        <end position="42"/>
    </location>
</feature>
<feature type="compositionally biased region" description="Basic and acidic residues" evidence="1">
    <location>
        <begin position="21"/>
        <end position="42"/>
    </location>
</feature>
<dbReference type="eggNOG" id="COG3747">
    <property type="taxonomic scope" value="Bacteria"/>
</dbReference>
<reference evidence="2 3" key="1">
    <citation type="journal article" date="2014" name="BMC Genomics">
        <title>Genomic comparison of sporeforming bacilli isolated from milk.</title>
        <authorList>
            <person name="Moreno Switt A.I."/>
            <person name="Andrus A.D."/>
            <person name="Ranieri M.L."/>
            <person name="Orsi R.H."/>
            <person name="Ivy R."/>
            <person name="den Bakker H.C."/>
            <person name="Martin N.H."/>
            <person name="Wiedmann M."/>
            <person name="Boor K.J."/>
        </authorList>
    </citation>
    <scope>NUCLEOTIDE SEQUENCE [LARGE SCALE GENOMIC DNA]</scope>
    <source>
        <strain evidence="2 3">FSL R5-213</strain>
    </source>
</reference>
<dbReference type="AlphaFoldDB" id="W4EVA7"/>
<evidence type="ECO:0000256" key="1">
    <source>
        <dbReference type="SAM" id="MobiDB-lite"/>
    </source>
</evidence>
<dbReference type="Pfam" id="PF05119">
    <property type="entry name" value="Terminase_4"/>
    <property type="match status" value="1"/>
</dbReference>
<dbReference type="NCBIfam" id="TIGR01558">
    <property type="entry name" value="sm_term_P27"/>
    <property type="match status" value="1"/>
</dbReference>
<accession>W4EVA7</accession>
<gene>
    <name evidence="2" type="ORF">C176_12488</name>
</gene>
<protein>
    <submittedName>
        <fullName evidence="2">p27 family phage terminase small subunit</fullName>
    </submittedName>
</protein>
<sequence>MAGRNKQPLQVIQGKGVSKHLTKEEIKKRESHETAMRGDIDKVKPPSYLTAAQKKEFNEIAEELMKLNIFSNLDVDSLARYLDSKHQYLQLIKDMKKIKATEVVKTESGKSVTIANDDYPKLIRTKNTLFTECRTAASDLGLTITSRLKLIIPSPPSTVGEKTEAEKRFGNRL</sequence>
<dbReference type="InterPro" id="IPR006448">
    <property type="entry name" value="Phage_term_ssu_P27"/>
</dbReference>
<dbReference type="RefSeq" id="WP_038185466.1">
    <property type="nucleotide sequence ID" value="NZ_ASQA01000028.1"/>
</dbReference>
<dbReference type="Proteomes" id="UP000019062">
    <property type="component" value="Unassembled WGS sequence"/>
</dbReference>
<proteinExistence type="predicted"/>
<dbReference type="PATRIC" id="fig|1227360.4.peg.2550"/>
<dbReference type="EMBL" id="ASQA01000028">
    <property type="protein sequence ID" value="ETT84184.1"/>
    <property type="molecule type" value="Genomic_DNA"/>
</dbReference>
<comment type="caution">
    <text evidence="2">The sequence shown here is derived from an EMBL/GenBank/DDBJ whole genome shotgun (WGS) entry which is preliminary data.</text>
</comment>
<organism evidence="2 3">
    <name type="scientific">Viridibacillus arenosi FSL R5-213</name>
    <dbReference type="NCBI Taxonomy" id="1227360"/>
    <lineage>
        <taxon>Bacteria</taxon>
        <taxon>Bacillati</taxon>
        <taxon>Bacillota</taxon>
        <taxon>Bacilli</taxon>
        <taxon>Bacillales</taxon>
        <taxon>Caryophanaceae</taxon>
        <taxon>Viridibacillus</taxon>
    </lineage>
</organism>